<evidence type="ECO:0000256" key="1">
    <source>
        <dbReference type="ARBA" id="ARBA00022729"/>
    </source>
</evidence>
<protein>
    <submittedName>
        <fullName evidence="3">Extracellular solute-binding protein family 3</fullName>
    </submittedName>
</protein>
<dbReference type="InterPro" id="IPR001638">
    <property type="entry name" value="Solute-binding_3/MltF_N"/>
</dbReference>
<dbReference type="PANTHER" id="PTHR35936:SF25">
    <property type="entry name" value="ABC TRANSPORTER SUBSTRATE-BINDING PROTEIN"/>
    <property type="match status" value="1"/>
</dbReference>
<evidence type="ECO:0000259" key="2">
    <source>
        <dbReference type="SMART" id="SM00062"/>
    </source>
</evidence>
<dbReference type="SUPFAM" id="SSF53850">
    <property type="entry name" value="Periplasmic binding protein-like II"/>
    <property type="match status" value="1"/>
</dbReference>
<dbReference type="KEGG" id="dfl:DFE_1189"/>
<sequence>MKRFWMIVLILVFLFQIPEILHAKTLRLVTLNSPPLEYPDAQGQPTGLNMEIALEALRRLGHDAVVDFVPWKRALEMVRSGSADAIVDAGYNSERAAYLHYPYENIYLEEVFAFKRAEKHFTLDEGLGNAQDFRLGVGRGYYYGMAMDRALQEGRFKSIEEVYQIELSFRMLMADRIDMFIGVRVPILYLLEQMDLADDIDIVFNTDTGAEYALDFSPTYVAFSKKSMNERIADEFDIILKSMKEDGTFERIYRRYGLN</sequence>
<dbReference type="PANTHER" id="PTHR35936">
    <property type="entry name" value="MEMBRANE-BOUND LYTIC MUREIN TRANSGLYCOSYLASE F"/>
    <property type="match status" value="1"/>
</dbReference>
<organism evidence="3 4">
    <name type="scientific">Desulfovibrio ferrophilus</name>
    <dbReference type="NCBI Taxonomy" id="241368"/>
    <lineage>
        <taxon>Bacteria</taxon>
        <taxon>Pseudomonadati</taxon>
        <taxon>Thermodesulfobacteriota</taxon>
        <taxon>Desulfovibrionia</taxon>
        <taxon>Desulfovibrionales</taxon>
        <taxon>Desulfovibrionaceae</taxon>
        <taxon>Desulfovibrio</taxon>
    </lineage>
</organism>
<dbReference type="RefSeq" id="WP_126377578.1">
    <property type="nucleotide sequence ID" value="NZ_AP017378.1"/>
</dbReference>
<dbReference type="Pfam" id="PF00497">
    <property type="entry name" value="SBP_bac_3"/>
    <property type="match status" value="1"/>
</dbReference>
<gene>
    <name evidence="3" type="ORF">DFE_1189</name>
</gene>
<dbReference type="SMART" id="SM00062">
    <property type="entry name" value="PBPb"/>
    <property type="match status" value="1"/>
</dbReference>
<reference evidence="3 4" key="1">
    <citation type="journal article" date="2018" name="Sci. Adv.">
        <title>Multi-heme cytochromes provide a pathway for survival in energy-limited environments.</title>
        <authorList>
            <person name="Deng X."/>
            <person name="Dohmae N."/>
            <person name="Nealson K.H."/>
            <person name="Hashimoto K."/>
            <person name="Okamoto A."/>
        </authorList>
    </citation>
    <scope>NUCLEOTIDE SEQUENCE [LARGE SCALE GENOMIC DNA]</scope>
    <source>
        <strain evidence="3 4">IS5</strain>
    </source>
</reference>
<proteinExistence type="predicted"/>
<name>A0A2Z6AXI4_9BACT</name>
<dbReference type="OrthoDB" id="5455300at2"/>
<dbReference type="AlphaFoldDB" id="A0A2Z6AXI4"/>
<keyword evidence="1" id="KW-0732">Signal</keyword>
<dbReference type="Gene3D" id="3.40.190.10">
    <property type="entry name" value="Periplasmic binding protein-like II"/>
    <property type="match status" value="2"/>
</dbReference>
<accession>A0A2Z6AXI4</accession>
<feature type="domain" description="Solute-binding protein family 3/N-terminal" evidence="2">
    <location>
        <begin position="25"/>
        <end position="259"/>
    </location>
</feature>
<keyword evidence="4" id="KW-1185">Reference proteome</keyword>
<dbReference type="Proteomes" id="UP000269883">
    <property type="component" value="Chromosome"/>
</dbReference>
<evidence type="ECO:0000313" key="3">
    <source>
        <dbReference type="EMBL" id="BBD07915.1"/>
    </source>
</evidence>
<evidence type="ECO:0000313" key="4">
    <source>
        <dbReference type="Proteomes" id="UP000269883"/>
    </source>
</evidence>
<dbReference type="EMBL" id="AP017378">
    <property type="protein sequence ID" value="BBD07915.1"/>
    <property type="molecule type" value="Genomic_DNA"/>
</dbReference>